<keyword evidence="2" id="KW-1185">Reference proteome</keyword>
<accession>A0A1M4TYS4</accession>
<organism evidence="1 2">
    <name type="scientific">Ruegeria intermedia</name>
    <dbReference type="NCBI Taxonomy" id="996115"/>
    <lineage>
        <taxon>Bacteria</taxon>
        <taxon>Pseudomonadati</taxon>
        <taxon>Pseudomonadota</taxon>
        <taxon>Alphaproteobacteria</taxon>
        <taxon>Rhodobacterales</taxon>
        <taxon>Roseobacteraceae</taxon>
        <taxon>Ruegeria</taxon>
    </lineage>
</organism>
<gene>
    <name evidence="1" type="ORF">SAMN05444279_10376</name>
</gene>
<dbReference type="OrthoDB" id="165683at2"/>
<dbReference type="Pfam" id="PF08734">
    <property type="entry name" value="GYD"/>
    <property type="match status" value="1"/>
</dbReference>
<dbReference type="EMBL" id="FQVK01000003">
    <property type="protein sequence ID" value="SHE49523.1"/>
    <property type="molecule type" value="Genomic_DNA"/>
</dbReference>
<proteinExistence type="predicted"/>
<evidence type="ECO:0000313" key="1">
    <source>
        <dbReference type="EMBL" id="SHE49523.1"/>
    </source>
</evidence>
<name>A0A1M4TYS4_9RHOB</name>
<sequence>MPVFITYASYSNAGVKGMLKKPENRTGPVAALLEKVGGKLLAFYVTTGSNDVVVISEAPDGTDAVAVGMAVAASGAVSRVETVRAWSADEFVAITEKASKLVAAYTPPGG</sequence>
<dbReference type="AlphaFoldDB" id="A0A1M4TYS4"/>
<protein>
    <submittedName>
        <fullName evidence="1">Uncharacterized protein, contains GYD domain</fullName>
    </submittedName>
</protein>
<evidence type="ECO:0000313" key="2">
    <source>
        <dbReference type="Proteomes" id="UP000325134"/>
    </source>
</evidence>
<dbReference type="RefSeq" id="WP_149774644.1">
    <property type="nucleotide sequence ID" value="NZ_FQVK01000003.1"/>
</dbReference>
<reference evidence="1 2" key="1">
    <citation type="submission" date="2016-11" db="EMBL/GenBank/DDBJ databases">
        <authorList>
            <person name="Varghese N."/>
            <person name="Submissions S."/>
        </authorList>
    </citation>
    <scope>NUCLEOTIDE SEQUENCE [LARGE SCALE GENOMIC DNA]</scope>
    <source>
        <strain evidence="1 2">DSM 29341</strain>
    </source>
</reference>
<dbReference type="InterPro" id="IPR014845">
    <property type="entry name" value="GYD/TTHA1554"/>
</dbReference>
<dbReference type="Proteomes" id="UP000325134">
    <property type="component" value="Unassembled WGS sequence"/>
</dbReference>